<dbReference type="EMBL" id="MHJU01000034">
    <property type="protein sequence ID" value="OGY72456.1"/>
    <property type="molecule type" value="Genomic_DNA"/>
</dbReference>
<comment type="caution">
    <text evidence="1">The sequence shown here is derived from an EMBL/GenBank/DDBJ whole genome shotgun (WGS) entry which is preliminary data.</text>
</comment>
<dbReference type="InterPro" id="IPR036086">
    <property type="entry name" value="ParB/Sulfiredoxin_sf"/>
</dbReference>
<dbReference type="Gene3D" id="3.90.1530.10">
    <property type="entry name" value="Conserved hypothetical protein from pyrococcus furiosus pfu- 392566-001, ParB domain"/>
    <property type="match status" value="1"/>
</dbReference>
<reference evidence="1 2" key="1">
    <citation type="journal article" date="2016" name="Nat. Commun.">
        <title>Thousands of microbial genomes shed light on interconnected biogeochemical processes in an aquifer system.</title>
        <authorList>
            <person name="Anantharaman K."/>
            <person name="Brown C.T."/>
            <person name="Hug L.A."/>
            <person name="Sharon I."/>
            <person name="Castelle C.J."/>
            <person name="Probst A.J."/>
            <person name="Thomas B.C."/>
            <person name="Singh A."/>
            <person name="Wilkins M.J."/>
            <person name="Karaoz U."/>
            <person name="Brodie E.L."/>
            <person name="Williams K.H."/>
            <person name="Hubbard S.S."/>
            <person name="Banfield J.F."/>
        </authorList>
    </citation>
    <scope>NUCLEOTIDE SEQUENCE [LARGE SCALE GENOMIC DNA]</scope>
</reference>
<protein>
    <recommendedName>
        <fullName evidence="3">ParB/Sulfiredoxin domain-containing protein</fullName>
    </recommendedName>
</protein>
<evidence type="ECO:0000313" key="1">
    <source>
        <dbReference type="EMBL" id="OGY72456.1"/>
    </source>
</evidence>
<dbReference type="Proteomes" id="UP000178315">
    <property type="component" value="Unassembled WGS sequence"/>
</dbReference>
<sequence>MKNYIPTQKHWKDMFAQYSFYTVLEKFPIQQIKRKKLRNDTNLNDVLYMLTHFDKDAWMPVTLDKEYCLVDGQHRLAVADQMRLEYVDVAILLDDRYKSS</sequence>
<proteinExistence type="predicted"/>
<dbReference type="SUPFAM" id="SSF110849">
    <property type="entry name" value="ParB/Sulfiredoxin"/>
    <property type="match status" value="1"/>
</dbReference>
<evidence type="ECO:0008006" key="3">
    <source>
        <dbReference type="Google" id="ProtNLM"/>
    </source>
</evidence>
<evidence type="ECO:0000313" key="2">
    <source>
        <dbReference type="Proteomes" id="UP000178315"/>
    </source>
</evidence>
<gene>
    <name evidence="1" type="ORF">A3H61_05330</name>
</gene>
<name>A0A1G2A7J9_9BACT</name>
<dbReference type="AlphaFoldDB" id="A0A1G2A7J9"/>
<organism evidence="1 2">
    <name type="scientific">Candidatus Jacksonbacteria bacterium RIFCSPLOWO2_02_FULL_44_20</name>
    <dbReference type="NCBI Taxonomy" id="1798460"/>
    <lineage>
        <taxon>Bacteria</taxon>
        <taxon>Candidatus Jacksoniibacteriota</taxon>
    </lineage>
</organism>
<accession>A0A1G2A7J9</accession>